<proteinExistence type="predicted"/>
<sequence length="43" mass="4315">MKIVLGRKGVKVSGQEGGESVRTGRGGEVSGLEGGESVRTGRG</sequence>
<protein>
    <recommendedName>
        <fullName evidence="4">AraC family transcriptional regulator</fullName>
    </recommendedName>
</protein>
<reference evidence="2" key="1">
    <citation type="submission" date="2023-05" db="EMBL/GenBank/DDBJ databases">
        <authorList>
            <person name="Stuckert A."/>
        </authorList>
    </citation>
    <scope>NUCLEOTIDE SEQUENCE</scope>
</reference>
<evidence type="ECO:0000313" key="3">
    <source>
        <dbReference type="Proteomes" id="UP001162483"/>
    </source>
</evidence>
<organism evidence="2 3">
    <name type="scientific">Staurois parvus</name>
    <dbReference type="NCBI Taxonomy" id="386267"/>
    <lineage>
        <taxon>Eukaryota</taxon>
        <taxon>Metazoa</taxon>
        <taxon>Chordata</taxon>
        <taxon>Craniata</taxon>
        <taxon>Vertebrata</taxon>
        <taxon>Euteleostomi</taxon>
        <taxon>Amphibia</taxon>
        <taxon>Batrachia</taxon>
        <taxon>Anura</taxon>
        <taxon>Neobatrachia</taxon>
        <taxon>Ranoidea</taxon>
        <taxon>Ranidae</taxon>
        <taxon>Staurois</taxon>
    </lineage>
</organism>
<dbReference type="EMBL" id="CATNWA010016597">
    <property type="protein sequence ID" value="CAI9593913.1"/>
    <property type="molecule type" value="Genomic_DNA"/>
</dbReference>
<evidence type="ECO:0000313" key="2">
    <source>
        <dbReference type="EMBL" id="CAI9593913.1"/>
    </source>
</evidence>
<comment type="caution">
    <text evidence="2">The sequence shown here is derived from an EMBL/GenBank/DDBJ whole genome shotgun (WGS) entry which is preliminary data.</text>
</comment>
<feature type="region of interest" description="Disordered" evidence="1">
    <location>
        <begin position="1"/>
        <end position="43"/>
    </location>
</feature>
<evidence type="ECO:0008006" key="4">
    <source>
        <dbReference type="Google" id="ProtNLM"/>
    </source>
</evidence>
<evidence type="ECO:0000256" key="1">
    <source>
        <dbReference type="SAM" id="MobiDB-lite"/>
    </source>
</evidence>
<dbReference type="Proteomes" id="UP001162483">
    <property type="component" value="Unassembled WGS sequence"/>
</dbReference>
<name>A0ABN9FEN5_9NEOB</name>
<keyword evidence="3" id="KW-1185">Reference proteome</keyword>
<feature type="compositionally biased region" description="Gly residues" evidence="1">
    <location>
        <begin position="24"/>
        <end position="34"/>
    </location>
</feature>
<gene>
    <name evidence="2" type="ORF">SPARVUS_LOCUS11642108</name>
</gene>
<accession>A0ABN9FEN5</accession>